<dbReference type="InterPro" id="IPR037066">
    <property type="entry name" value="Plug_dom_sf"/>
</dbReference>
<keyword evidence="10" id="KW-1185">Reference proteome</keyword>
<keyword evidence="6" id="KW-0472">Membrane</keyword>
<accession>A0A6I4HVC7</accession>
<evidence type="ECO:0000256" key="7">
    <source>
        <dbReference type="ARBA" id="ARBA00023237"/>
    </source>
</evidence>
<dbReference type="GO" id="GO:0009279">
    <property type="term" value="C:cell outer membrane"/>
    <property type="evidence" value="ECO:0007669"/>
    <property type="project" value="UniProtKB-SubCell"/>
</dbReference>
<dbReference type="Gene3D" id="2.60.40.1120">
    <property type="entry name" value="Carboxypeptidase-like, regulatory domain"/>
    <property type="match status" value="1"/>
</dbReference>
<dbReference type="EMBL" id="CP066775">
    <property type="protein sequence ID" value="QQL50460.1"/>
    <property type="molecule type" value="Genomic_DNA"/>
</dbReference>
<evidence type="ECO:0000256" key="1">
    <source>
        <dbReference type="ARBA" id="ARBA00004571"/>
    </source>
</evidence>
<dbReference type="Gene3D" id="2.40.170.20">
    <property type="entry name" value="TonB-dependent receptor, beta-barrel domain"/>
    <property type="match status" value="1"/>
</dbReference>
<organism evidence="9 10">
    <name type="scientific">Mucilaginibacter ginkgonis</name>
    <dbReference type="NCBI Taxonomy" id="2682091"/>
    <lineage>
        <taxon>Bacteria</taxon>
        <taxon>Pseudomonadati</taxon>
        <taxon>Bacteroidota</taxon>
        <taxon>Sphingobacteriia</taxon>
        <taxon>Sphingobacteriales</taxon>
        <taxon>Sphingobacteriaceae</taxon>
        <taxon>Mucilaginibacter</taxon>
    </lineage>
</organism>
<keyword evidence="2" id="KW-0813">Transport</keyword>
<keyword evidence="3" id="KW-1134">Transmembrane beta strand</keyword>
<keyword evidence="5" id="KW-0732">Signal</keyword>
<evidence type="ECO:0000256" key="6">
    <source>
        <dbReference type="ARBA" id="ARBA00023136"/>
    </source>
</evidence>
<dbReference type="GO" id="GO:0044718">
    <property type="term" value="P:siderophore transmembrane transport"/>
    <property type="evidence" value="ECO:0007669"/>
    <property type="project" value="TreeGrafter"/>
</dbReference>
<keyword evidence="4" id="KW-0812">Transmembrane</keyword>
<gene>
    <name evidence="9" type="ORF">GO620_003115</name>
</gene>
<dbReference type="PANTHER" id="PTHR30069:SF29">
    <property type="entry name" value="HEMOGLOBIN AND HEMOGLOBIN-HAPTOGLOBIN-BINDING PROTEIN 1-RELATED"/>
    <property type="match status" value="1"/>
</dbReference>
<evidence type="ECO:0000256" key="3">
    <source>
        <dbReference type="ARBA" id="ARBA00022452"/>
    </source>
</evidence>
<keyword evidence="7" id="KW-0998">Cell outer membrane</keyword>
<evidence type="ECO:0000313" key="9">
    <source>
        <dbReference type="EMBL" id="QQL50460.1"/>
    </source>
</evidence>
<dbReference type="PANTHER" id="PTHR30069">
    <property type="entry name" value="TONB-DEPENDENT OUTER MEMBRANE RECEPTOR"/>
    <property type="match status" value="1"/>
</dbReference>
<feature type="domain" description="Outer membrane protein beta-barrel" evidence="8">
    <location>
        <begin position="386"/>
        <end position="794"/>
    </location>
</feature>
<dbReference type="SUPFAM" id="SSF56935">
    <property type="entry name" value="Porins"/>
    <property type="match status" value="1"/>
</dbReference>
<dbReference type="SUPFAM" id="SSF49464">
    <property type="entry name" value="Carboxypeptidase regulatory domain-like"/>
    <property type="match status" value="1"/>
</dbReference>
<dbReference type="InterPro" id="IPR008969">
    <property type="entry name" value="CarboxyPept-like_regulatory"/>
</dbReference>
<dbReference type="Pfam" id="PF13620">
    <property type="entry name" value="CarboxypepD_reg"/>
    <property type="match status" value="1"/>
</dbReference>
<reference evidence="9 10" key="1">
    <citation type="submission" date="2020-12" db="EMBL/GenBank/DDBJ databases">
        <title>HMF7856_wgs.fasta genome submission.</title>
        <authorList>
            <person name="Kang H."/>
            <person name="Kim H."/>
            <person name="Joh K."/>
        </authorList>
    </citation>
    <scope>NUCLEOTIDE SEQUENCE [LARGE SCALE GENOMIC DNA]</scope>
    <source>
        <strain evidence="9 10">HMF7856</strain>
    </source>
</reference>
<evidence type="ECO:0000256" key="4">
    <source>
        <dbReference type="ARBA" id="ARBA00022692"/>
    </source>
</evidence>
<dbReference type="RefSeq" id="WP_157522023.1">
    <property type="nucleotide sequence ID" value="NZ_CP066775.1"/>
</dbReference>
<dbReference type="AlphaFoldDB" id="A0A6I4HVC7"/>
<name>A0A6I4HVC7_9SPHI</name>
<evidence type="ECO:0000256" key="2">
    <source>
        <dbReference type="ARBA" id="ARBA00022448"/>
    </source>
</evidence>
<proteinExistence type="predicted"/>
<dbReference type="InterPro" id="IPR041700">
    <property type="entry name" value="OMP_b-brl_3"/>
</dbReference>
<comment type="subcellular location">
    <subcellularLocation>
        <location evidence="1">Cell outer membrane</location>
        <topology evidence="1">Multi-pass membrane protein</topology>
    </subcellularLocation>
</comment>
<dbReference type="InterPro" id="IPR039426">
    <property type="entry name" value="TonB-dep_rcpt-like"/>
</dbReference>
<evidence type="ECO:0000313" key="10">
    <source>
        <dbReference type="Proteomes" id="UP000429232"/>
    </source>
</evidence>
<protein>
    <submittedName>
        <fullName evidence="9">TonB-dependent receptor</fullName>
    </submittedName>
</protein>
<dbReference type="Pfam" id="PF14905">
    <property type="entry name" value="OMP_b-brl_3"/>
    <property type="match status" value="1"/>
</dbReference>
<sequence length="818" mass="88738">MINVWKAAFAFVLVFINIQISFSQSGGRVSGRVVDAATKAPVDYATISIFKAGASSPFNGISTDPKGMFVLTGIPAGIYKITIDFLGFQKRTVDNVVVTAGGNTQLGTVELNASQTTLNTVNVTAKAPIVENKIDKMVYNAANDLTAQGGVAIDVLKKVPQVSVDIDGNVELQGNANIRFLINGKPSSIFGSSLSDALQSIPASQIKSVEVITSPGAKYDATGTGGIINIVLKDSKVQGINGTVNLSAGTRLENGSANLNIRSGNFGAGAFFSGNEQLNSTIYTSNNRTSTNAANNTTTTLLQDGSGTTKRNGYQSGLNFQWDITKHDNLTGSVGFNHFANSNTGLTNQQQLTMGLAGILSNIQSLRNSASSFSAHSTDYSLDYKKTFKKEDRELQILYSSSYGKNTSFYQQQQSYLGGLYPTSASIANNPGKSNETDIAIDYTDPLTKYLTLETGLKTVIENYSSNTNTDSLLANGNYGHNANQTYGFNYSRKVYAGYISGSFSLFNKALEGKTGLRYERTNTSADFPGTNIPGYNTFAPSFLLSHKMKNSQSIKIAYSYRVERPDYGDLNPFYNISDPHNISTGNPNLKPEIGHNYELGYSKGFNSGASFTASLFYRYNTQDIQAFSTYYDTLSIGGTRYNNVTLTQRYNIGSQTGVGANLYGSVPVGKFNFRTNVQLGVRSNSTQGLATVSGFTYRINLNASYEFPKNLIAEVFGNYNSSQKNIQGTRPGFGFYSIAVRKQFWNKMASVGLTTATPFSEFVNQTSTTYGSNFYQSNLRRVPFRSFGISLSYKFGKLEFKKGKDENGQMSVPDPGN</sequence>
<evidence type="ECO:0000259" key="8">
    <source>
        <dbReference type="Pfam" id="PF14905"/>
    </source>
</evidence>
<evidence type="ECO:0000256" key="5">
    <source>
        <dbReference type="ARBA" id="ARBA00022729"/>
    </source>
</evidence>
<keyword evidence="9" id="KW-0675">Receptor</keyword>
<dbReference type="Gene3D" id="2.170.130.10">
    <property type="entry name" value="TonB-dependent receptor, plug domain"/>
    <property type="match status" value="1"/>
</dbReference>
<dbReference type="Proteomes" id="UP000429232">
    <property type="component" value="Chromosome"/>
</dbReference>
<dbReference type="InterPro" id="IPR036942">
    <property type="entry name" value="Beta-barrel_TonB_sf"/>
</dbReference>
<dbReference type="GO" id="GO:0015344">
    <property type="term" value="F:siderophore uptake transmembrane transporter activity"/>
    <property type="evidence" value="ECO:0007669"/>
    <property type="project" value="TreeGrafter"/>
</dbReference>
<dbReference type="KEGG" id="mgik:GO620_003115"/>